<name>A0A174BH98_9FIRM</name>
<reference evidence="2 3" key="1">
    <citation type="submission" date="2015-09" db="EMBL/GenBank/DDBJ databases">
        <authorList>
            <consortium name="Pathogen Informatics"/>
        </authorList>
    </citation>
    <scope>NUCLEOTIDE SEQUENCE [LARGE SCALE GENOMIC DNA]</scope>
    <source>
        <strain evidence="2 3">2789STDY5608828</strain>
    </source>
</reference>
<dbReference type="Gene3D" id="3.40.50.300">
    <property type="entry name" value="P-loop containing nucleotide triphosphate hydrolases"/>
    <property type="match status" value="1"/>
</dbReference>
<dbReference type="InterPro" id="IPR006083">
    <property type="entry name" value="PRK/URK"/>
</dbReference>
<dbReference type="GO" id="GO:0005524">
    <property type="term" value="F:ATP binding"/>
    <property type="evidence" value="ECO:0007669"/>
    <property type="project" value="InterPro"/>
</dbReference>
<dbReference type="AlphaFoldDB" id="A0A174BH98"/>
<dbReference type="EC" id="6.1.1.3" evidence="2"/>
<keyword evidence="2" id="KW-0436">Ligase</keyword>
<dbReference type="InterPro" id="IPR027417">
    <property type="entry name" value="P-loop_NTPase"/>
</dbReference>
<dbReference type="Gene3D" id="3.30.980.10">
    <property type="entry name" value="Threonyl-trna Synthetase, Chain A, domain 2"/>
    <property type="match status" value="1"/>
</dbReference>
<dbReference type="GO" id="GO:0016301">
    <property type="term" value="F:kinase activity"/>
    <property type="evidence" value="ECO:0007669"/>
    <property type="project" value="InterPro"/>
</dbReference>
<organism evidence="2 3">
    <name type="scientific">Mitsuokella jalaludinii</name>
    <dbReference type="NCBI Taxonomy" id="187979"/>
    <lineage>
        <taxon>Bacteria</taxon>
        <taxon>Bacillati</taxon>
        <taxon>Bacillota</taxon>
        <taxon>Negativicutes</taxon>
        <taxon>Selenomonadales</taxon>
        <taxon>Selenomonadaceae</taxon>
        <taxon>Mitsuokella</taxon>
    </lineage>
</organism>
<dbReference type="eggNOG" id="COG0572">
    <property type="taxonomic scope" value="Bacteria"/>
</dbReference>
<gene>
    <name evidence="2" type="primary">thrS_2</name>
    <name evidence="2" type="ORF">ERS852385_01866</name>
</gene>
<sequence length="555" mass="63453">MFVTIRKERNILPEVMPRDLAADYQQEYASRIVAVKLDNTLHDLQTPVGKSRSVEFVELESEEGWIIYRRTVEFLLIMAVHELYPEAEVAAMFRANNGLYCEISVPGKPLTPEMVTAIEREMRVIVQENRPIVKEVFSRDEAVKLFKETKQVEKANLIASLKLPNVSIYRCGGYCDYLYGAMIGSTGHLGKFALDIFESGVLLRTPDLKSRGSVPKTMPQPKLSEVLTEAKNWADILRCRYVTDLNRAIRTGRISEVIRVSEALQEKHIAEIADYIAKHCRKLRLILIAGPSSSGKTSFAQRLRVQMQVMGLRPVSISLDNYFVNREETPKTPAGAYDYECLEALDVGLFNKDMLALLKGESVVLPRYNFKTGEREWEGQEPLTLEKSQPIIVEGIHGLNEKLTAAIPRDYKFKIYVSALTQLNIDAHNRIPTTDARLIRRLVRDYQFRGASALKTLKQWPDVRQGEEKYIFPYQEEADVMFNSAMIYELAALRRYAVPMLEAVTPDVPEYTKARRLLDFCQYFLDLPDEDDVPNNSILREFIGKSVFFKGEDQV</sequence>
<dbReference type="Pfam" id="PF00485">
    <property type="entry name" value="PRK"/>
    <property type="match status" value="1"/>
</dbReference>
<dbReference type="eggNOG" id="COG0441">
    <property type="taxonomic scope" value="Bacteria"/>
</dbReference>
<dbReference type="CDD" id="cd02028">
    <property type="entry name" value="UMPK_like"/>
    <property type="match status" value="1"/>
</dbReference>
<accession>A0A174BH98</accession>
<dbReference type="PANTHER" id="PTHR10285">
    <property type="entry name" value="URIDINE KINASE"/>
    <property type="match status" value="1"/>
</dbReference>
<dbReference type="RefSeq" id="WP_036375278.1">
    <property type="nucleotide sequence ID" value="NZ_CABIWZ010000018.1"/>
</dbReference>
<protein>
    <submittedName>
        <fullName evidence="2">Threonine--tRNA ligase</fullName>
        <ecNumber evidence="2">6.1.1.3</ecNumber>
    </submittedName>
</protein>
<evidence type="ECO:0000313" key="3">
    <source>
        <dbReference type="Proteomes" id="UP000095546"/>
    </source>
</evidence>
<evidence type="ECO:0000259" key="1">
    <source>
        <dbReference type="Pfam" id="PF00485"/>
    </source>
</evidence>
<dbReference type="SUPFAM" id="SSF52540">
    <property type="entry name" value="P-loop containing nucleoside triphosphate hydrolases"/>
    <property type="match status" value="1"/>
</dbReference>
<dbReference type="SUPFAM" id="SSF55186">
    <property type="entry name" value="ThrRS/AlaRS common domain"/>
    <property type="match status" value="1"/>
</dbReference>
<dbReference type="EMBL" id="CYYU01000018">
    <property type="protein sequence ID" value="CUN99105.1"/>
    <property type="molecule type" value="Genomic_DNA"/>
</dbReference>
<proteinExistence type="predicted"/>
<dbReference type="GO" id="GO:0004829">
    <property type="term" value="F:threonine-tRNA ligase activity"/>
    <property type="evidence" value="ECO:0007669"/>
    <property type="project" value="UniProtKB-EC"/>
</dbReference>
<dbReference type="Proteomes" id="UP000095546">
    <property type="component" value="Unassembled WGS sequence"/>
</dbReference>
<dbReference type="STRING" id="187979.ERS852385_01866"/>
<evidence type="ECO:0000313" key="2">
    <source>
        <dbReference type="EMBL" id="CUN99105.1"/>
    </source>
</evidence>
<feature type="domain" description="Phosphoribulokinase/uridine kinase" evidence="1">
    <location>
        <begin position="286"/>
        <end position="484"/>
    </location>
</feature>
<keyword evidence="3" id="KW-1185">Reference proteome</keyword>
<dbReference type="InterPro" id="IPR018163">
    <property type="entry name" value="Thr/Ala-tRNA-synth_IIc_edit"/>
</dbReference>